<keyword evidence="3" id="KW-1185">Reference proteome</keyword>
<sequence length="448" mass="51396">MFLHALTASERDRNFRVYSDRMRFHVNVPTSFAQKLESRMNTHRSKRKENTIPVDIQTLAMLRKTCSLKKKLQHVIFESEALSKQLEITTALLKWEVQLETFNSESAQGALWNMCAVVNSLKNQNRIDQAEICRLHEELDKEEQRSSAVLLASQSQYHAFHVRTSRHEQELANLEQKLNDEISNTHDQADKHAADCALLTREIALARERETVNQSSILDARAKINSLQQALTEETLQREQYQESQITMKKTLDEKMKHIDVLTHQTTNQSIQLAESTSKENEQQRKLAEAEKNVGLLTQRCSNLEFTITANAMSCMGSEDDLIQLEEEVKIAKRDRDVALSRLDSVIAHERRSPIAVMLEIISEMEYVLREKTEQAMHFHSDLRRAASIRTWGEAVDGGWEARLSALKTRVMGEKQRGLQDRFDDGDQAGVVENGTYGEGKSFEMVVR</sequence>
<organism evidence="2 3">
    <name type="scientific">Sphaerulina musiva (strain SO2202)</name>
    <name type="common">Poplar stem canker fungus</name>
    <name type="synonym">Septoria musiva</name>
    <dbReference type="NCBI Taxonomy" id="692275"/>
    <lineage>
        <taxon>Eukaryota</taxon>
        <taxon>Fungi</taxon>
        <taxon>Dikarya</taxon>
        <taxon>Ascomycota</taxon>
        <taxon>Pezizomycotina</taxon>
        <taxon>Dothideomycetes</taxon>
        <taxon>Dothideomycetidae</taxon>
        <taxon>Mycosphaerellales</taxon>
        <taxon>Mycosphaerellaceae</taxon>
        <taxon>Sphaerulina</taxon>
    </lineage>
</organism>
<keyword evidence="1" id="KW-0175">Coiled coil</keyword>
<evidence type="ECO:0000313" key="3">
    <source>
        <dbReference type="Proteomes" id="UP000016931"/>
    </source>
</evidence>
<dbReference type="RefSeq" id="XP_016761542.1">
    <property type="nucleotide sequence ID" value="XM_016907638.1"/>
</dbReference>
<dbReference type="AlphaFoldDB" id="M3BZF2"/>
<protein>
    <submittedName>
        <fullName evidence="2">Uncharacterized protein</fullName>
    </submittedName>
</protein>
<dbReference type="EMBL" id="KB456263">
    <property type="protein sequence ID" value="EMF13421.1"/>
    <property type="molecule type" value="Genomic_DNA"/>
</dbReference>
<accession>M3BZF2</accession>
<feature type="coiled-coil region" evidence="1">
    <location>
        <begin position="271"/>
        <end position="342"/>
    </location>
</feature>
<dbReference type="Proteomes" id="UP000016931">
    <property type="component" value="Unassembled WGS sequence"/>
</dbReference>
<evidence type="ECO:0000256" key="1">
    <source>
        <dbReference type="SAM" id="Coils"/>
    </source>
</evidence>
<dbReference type="GeneID" id="27904775"/>
<evidence type="ECO:0000313" key="2">
    <source>
        <dbReference type="EMBL" id="EMF13421.1"/>
    </source>
</evidence>
<proteinExistence type="predicted"/>
<reference evidence="2 3" key="1">
    <citation type="journal article" date="2012" name="PLoS Pathog.">
        <title>Diverse lifestyles and strategies of plant pathogenesis encoded in the genomes of eighteen Dothideomycetes fungi.</title>
        <authorList>
            <person name="Ohm R.A."/>
            <person name="Feau N."/>
            <person name="Henrissat B."/>
            <person name="Schoch C.L."/>
            <person name="Horwitz B.A."/>
            <person name="Barry K.W."/>
            <person name="Condon B.J."/>
            <person name="Copeland A.C."/>
            <person name="Dhillon B."/>
            <person name="Glaser F."/>
            <person name="Hesse C.N."/>
            <person name="Kosti I."/>
            <person name="LaButti K."/>
            <person name="Lindquist E.A."/>
            <person name="Lucas S."/>
            <person name="Salamov A.A."/>
            <person name="Bradshaw R.E."/>
            <person name="Ciuffetti L."/>
            <person name="Hamelin R.C."/>
            <person name="Kema G.H.J."/>
            <person name="Lawrence C."/>
            <person name="Scott J.A."/>
            <person name="Spatafora J.W."/>
            <person name="Turgeon B.G."/>
            <person name="de Wit P.J.G.M."/>
            <person name="Zhong S."/>
            <person name="Goodwin S.B."/>
            <person name="Grigoriev I.V."/>
        </authorList>
    </citation>
    <scope>NUCLEOTIDE SEQUENCE [LARGE SCALE GENOMIC DNA]</scope>
    <source>
        <strain evidence="2 3">SO2202</strain>
    </source>
</reference>
<feature type="coiled-coil region" evidence="1">
    <location>
        <begin position="217"/>
        <end position="244"/>
    </location>
</feature>
<name>M3BZF2_SPHMS</name>
<gene>
    <name evidence="2" type="ORF">SEPMUDRAFT_155730</name>
</gene>
<dbReference type="HOGENOM" id="CLU_611346_0_0_1"/>